<dbReference type="InterPro" id="IPR001173">
    <property type="entry name" value="Glyco_trans_2-like"/>
</dbReference>
<accession>A0A4U1BVA7</accession>
<organism evidence="4 5">
    <name type="scientific">Ferrimonas aestuarii</name>
    <dbReference type="NCBI Taxonomy" id="2569539"/>
    <lineage>
        <taxon>Bacteria</taxon>
        <taxon>Pseudomonadati</taxon>
        <taxon>Pseudomonadota</taxon>
        <taxon>Gammaproteobacteria</taxon>
        <taxon>Alteromonadales</taxon>
        <taxon>Ferrimonadaceae</taxon>
        <taxon>Ferrimonas</taxon>
    </lineage>
</organism>
<protein>
    <submittedName>
        <fullName evidence="4">Glycosyltransferase family 2 protein</fullName>
    </submittedName>
</protein>
<gene>
    <name evidence="4" type="ORF">FCL42_01265</name>
</gene>
<keyword evidence="5" id="KW-1185">Reference proteome</keyword>
<feature type="transmembrane region" description="Helical" evidence="2">
    <location>
        <begin position="234"/>
        <end position="258"/>
    </location>
</feature>
<dbReference type="EMBL" id="SWCJ01000001">
    <property type="protein sequence ID" value="TKB58404.1"/>
    <property type="molecule type" value="Genomic_DNA"/>
</dbReference>
<dbReference type="InterPro" id="IPR029044">
    <property type="entry name" value="Nucleotide-diphossugar_trans"/>
</dbReference>
<evidence type="ECO:0000256" key="2">
    <source>
        <dbReference type="SAM" id="Phobius"/>
    </source>
</evidence>
<dbReference type="Pfam" id="PF00535">
    <property type="entry name" value="Glycos_transf_2"/>
    <property type="match status" value="1"/>
</dbReference>
<feature type="domain" description="Glycosyltransferase 2-like" evidence="3">
    <location>
        <begin position="6"/>
        <end position="165"/>
    </location>
</feature>
<dbReference type="CDD" id="cd04179">
    <property type="entry name" value="DPM_DPG-synthase_like"/>
    <property type="match status" value="1"/>
</dbReference>
<keyword evidence="4" id="KW-0808">Transferase</keyword>
<reference evidence="4 5" key="1">
    <citation type="submission" date="2019-04" db="EMBL/GenBank/DDBJ databases">
        <authorList>
            <person name="Hwang J.C."/>
        </authorList>
    </citation>
    <scope>NUCLEOTIDE SEQUENCE [LARGE SCALE GENOMIC DNA]</scope>
    <source>
        <strain evidence="4 5">IMCC35002</strain>
    </source>
</reference>
<feature type="transmembrane region" description="Helical" evidence="2">
    <location>
        <begin position="270"/>
        <end position="294"/>
    </location>
</feature>
<dbReference type="RefSeq" id="WP_136861552.1">
    <property type="nucleotide sequence ID" value="NZ_SWCJ01000001.1"/>
</dbReference>
<dbReference type="Proteomes" id="UP000305675">
    <property type="component" value="Unassembled WGS sequence"/>
</dbReference>
<dbReference type="GO" id="GO:0016740">
    <property type="term" value="F:transferase activity"/>
    <property type="evidence" value="ECO:0007669"/>
    <property type="project" value="UniProtKB-KW"/>
</dbReference>
<keyword evidence="2" id="KW-0472">Membrane</keyword>
<dbReference type="SUPFAM" id="SSF53448">
    <property type="entry name" value="Nucleotide-diphospho-sugar transferases"/>
    <property type="match status" value="1"/>
</dbReference>
<feature type="region of interest" description="Disordered" evidence="1">
    <location>
        <begin position="314"/>
        <end position="338"/>
    </location>
</feature>
<dbReference type="AlphaFoldDB" id="A0A4U1BVA7"/>
<keyword evidence="2" id="KW-1133">Transmembrane helix</keyword>
<comment type="caution">
    <text evidence="4">The sequence shown here is derived from an EMBL/GenBank/DDBJ whole genome shotgun (WGS) entry which is preliminary data.</text>
</comment>
<evidence type="ECO:0000259" key="3">
    <source>
        <dbReference type="Pfam" id="PF00535"/>
    </source>
</evidence>
<sequence>MKLIVQIPCLNEQHTITQVIQSIPRQIPGIDVVEVLIIDDGSTDDTIAVAQAAGADHIISNTINKGLAYSFHNGIETCLRLGADVIVNTDGDNQYHSGDIPKLVAPILAQQADIVIGDRGGMDNPHFSWFKRCLQVLGSTVIRKATGLNITDAVSGFRALSRDTAQQINIVSDFSYTIEMLVQASAKRLSVVSVPIRTHSKTRESRLFRTIPQFIQMSVSSLFRIYVMYRPLRAFLALGLTAMVIGTLPILRFLFLYFSGDGDGHIQSLVIGGTLVLMGVITILVGVVADLINFNRKLMEKLLRRVEKLDEQLHHPSKVHPQPDKPSLSVVPKKGDSP</sequence>
<dbReference type="Gene3D" id="3.90.550.10">
    <property type="entry name" value="Spore Coat Polysaccharide Biosynthesis Protein SpsA, Chain A"/>
    <property type="match status" value="1"/>
</dbReference>
<dbReference type="OrthoDB" id="9815923at2"/>
<keyword evidence="2" id="KW-0812">Transmembrane</keyword>
<name>A0A4U1BVA7_9GAMM</name>
<proteinExistence type="predicted"/>
<dbReference type="InterPro" id="IPR050256">
    <property type="entry name" value="Glycosyltransferase_2"/>
</dbReference>
<evidence type="ECO:0000313" key="5">
    <source>
        <dbReference type="Proteomes" id="UP000305675"/>
    </source>
</evidence>
<evidence type="ECO:0000256" key="1">
    <source>
        <dbReference type="SAM" id="MobiDB-lite"/>
    </source>
</evidence>
<evidence type="ECO:0000313" key="4">
    <source>
        <dbReference type="EMBL" id="TKB58404.1"/>
    </source>
</evidence>
<dbReference type="PANTHER" id="PTHR48090">
    <property type="entry name" value="UNDECAPRENYL-PHOSPHATE 4-DEOXY-4-FORMAMIDO-L-ARABINOSE TRANSFERASE-RELATED"/>
    <property type="match status" value="1"/>
</dbReference>
<dbReference type="PANTHER" id="PTHR48090:SF7">
    <property type="entry name" value="RFBJ PROTEIN"/>
    <property type="match status" value="1"/>
</dbReference>